<gene>
    <name evidence="1" type="ORF">HPB47_011737</name>
</gene>
<keyword evidence="2" id="KW-1185">Reference proteome</keyword>
<dbReference type="Proteomes" id="UP000805193">
    <property type="component" value="Unassembled WGS sequence"/>
</dbReference>
<evidence type="ECO:0000313" key="2">
    <source>
        <dbReference type="Proteomes" id="UP000805193"/>
    </source>
</evidence>
<dbReference type="EMBL" id="JABSTQ010011459">
    <property type="protein sequence ID" value="KAG0411130.1"/>
    <property type="molecule type" value="Genomic_DNA"/>
</dbReference>
<evidence type="ECO:0000313" key="1">
    <source>
        <dbReference type="EMBL" id="KAG0411130.1"/>
    </source>
</evidence>
<reference evidence="1 2" key="1">
    <citation type="journal article" date="2020" name="Cell">
        <title>Large-Scale Comparative Analyses of Tick Genomes Elucidate Their Genetic Diversity and Vector Capacities.</title>
        <authorList>
            <consortium name="Tick Genome and Microbiome Consortium (TIGMIC)"/>
            <person name="Jia N."/>
            <person name="Wang J."/>
            <person name="Shi W."/>
            <person name="Du L."/>
            <person name="Sun Y."/>
            <person name="Zhan W."/>
            <person name="Jiang J.F."/>
            <person name="Wang Q."/>
            <person name="Zhang B."/>
            <person name="Ji P."/>
            <person name="Bell-Sakyi L."/>
            <person name="Cui X.M."/>
            <person name="Yuan T.T."/>
            <person name="Jiang B.G."/>
            <person name="Yang W.F."/>
            <person name="Lam T.T."/>
            <person name="Chang Q.C."/>
            <person name="Ding S.J."/>
            <person name="Wang X.J."/>
            <person name="Zhu J.G."/>
            <person name="Ruan X.D."/>
            <person name="Zhao L."/>
            <person name="Wei J.T."/>
            <person name="Ye R.Z."/>
            <person name="Que T.C."/>
            <person name="Du C.H."/>
            <person name="Zhou Y.H."/>
            <person name="Cheng J.X."/>
            <person name="Dai P.F."/>
            <person name="Guo W.B."/>
            <person name="Han X.H."/>
            <person name="Huang E.J."/>
            <person name="Li L.F."/>
            <person name="Wei W."/>
            <person name="Gao Y.C."/>
            <person name="Liu J.Z."/>
            <person name="Shao H.Z."/>
            <person name="Wang X."/>
            <person name="Wang C.C."/>
            <person name="Yang T.C."/>
            <person name="Huo Q.B."/>
            <person name="Li W."/>
            <person name="Chen H.Y."/>
            <person name="Chen S.E."/>
            <person name="Zhou L.G."/>
            <person name="Ni X.B."/>
            <person name="Tian J.H."/>
            <person name="Sheng Y."/>
            <person name="Liu T."/>
            <person name="Pan Y.S."/>
            <person name="Xia L.Y."/>
            <person name="Li J."/>
            <person name="Zhao F."/>
            <person name="Cao W.C."/>
        </authorList>
    </citation>
    <scope>NUCLEOTIDE SEQUENCE [LARGE SCALE GENOMIC DNA]</scope>
    <source>
        <strain evidence="1">Iper-2018</strain>
    </source>
</reference>
<name>A0AC60NVE7_IXOPE</name>
<comment type="caution">
    <text evidence="1">The sequence shown here is derived from an EMBL/GenBank/DDBJ whole genome shotgun (WGS) entry which is preliminary data.</text>
</comment>
<sequence length="279" mass="30024">MNGGFRVARRGVTVTAVQRVTWYAPGCSGRHWPSPPASLAREQTPPAPLGCCGCHAGPAEVKGSVAQVGQVPQAGLWSGSRQSAGRCGQVRWAGLGQLRVDRWGSFREVRWHGSVRFRKPVSGDRWDPRSSTVGRSLVSSAWIRGSLRSSSPKTPHFLGVPRVGVLPPYGQLLFSSGFPRRDPASNCLPLEQFILPLSPIPRSRRHHHAETPGLPMGPSRLPECLDPHLQAVTGPRRSWTSDTELGRRPGCGSATCRSAGRRGEASRNAVVDTSPSAAT</sequence>
<accession>A0AC60NVE7</accession>
<organism evidence="1 2">
    <name type="scientific">Ixodes persulcatus</name>
    <name type="common">Taiga tick</name>
    <dbReference type="NCBI Taxonomy" id="34615"/>
    <lineage>
        <taxon>Eukaryota</taxon>
        <taxon>Metazoa</taxon>
        <taxon>Ecdysozoa</taxon>
        <taxon>Arthropoda</taxon>
        <taxon>Chelicerata</taxon>
        <taxon>Arachnida</taxon>
        <taxon>Acari</taxon>
        <taxon>Parasitiformes</taxon>
        <taxon>Ixodida</taxon>
        <taxon>Ixodoidea</taxon>
        <taxon>Ixodidae</taxon>
        <taxon>Ixodinae</taxon>
        <taxon>Ixodes</taxon>
    </lineage>
</organism>
<protein>
    <submittedName>
        <fullName evidence="1">Uncharacterized protein</fullName>
    </submittedName>
</protein>
<proteinExistence type="predicted"/>